<dbReference type="AlphaFoldDB" id="X1K634"/>
<sequence length="141" mass="17481">NNDTHDYNNAHDYNNTYHDYNSDNNNNSHNDNNPHDNNDSHNDDDTNHHYYYDYHHHYDYYYDDYYYDHHYYYYYDYDYDKSMPRWLRRYRLCHRLVRLRAHPLSPFSRPVCLSLLAGPRRSERVLPCRSDHLFDGPSADV</sequence>
<accession>X1K634</accession>
<evidence type="ECO:0000313" key="2">
    <source>
        <dbReference type="EMBL" id="GAH89105.1"/>
    </source>
</evidence>
<feature type="region of interest" description="Disordered" evidence="1">
    <location>
        <begin position="1"/>
        <end position="44"/>
    </location>
</feature>
<feature type="compositionally biased region" description="Low complexity" evidence="1">
    <location>
        <begin position="10"/>
        <end position="31"/>
    </location>
</feature>
<comment type="caution">
    <text evidence="2">The sequence shown here is derived from an EMBL/GenBank/DDBJ whole genome shotgun (WGS) entry which is preliminary data.</text>
</comment>
<reference evidence="2" key="1">
    <citation type="journal article" date="2014" name="Front. Microbiol.">
        <title>High frequency of phylogenetically diverse reductive dehalogenase-homologous genes in deep subseafloor sedimentary metagenomes.</title>
        <authorList>
            <person name="Kawai M."/>
            <person name="Futagami T."/>
            <person name="Toyoda A."/>
            <person name="Takaki Y."/>
            <person name="Nishi S."/>
            <person name="Hori S."/>
            <person name="Arai W."/>
            <person name="Tsubouchi T."/>
            <person name="Morono Y."/>
            <person name="Uchiyama I."/>
            <person name="Ito T."/>
            <person name="Fujiyama A."/>
            <person name="Inagaki F."/>
            <person name="Takami H."/>
        </authorList>
    </citation>
    <scope>NUCLEOTIDE SEQUENCE</scope>
    <source>
        <strain evidence="2">Expedition CK06-06</strain>
    </source>
</reference>
<name>X1K634_9ZZZZ</name>
<feature type="non-terminal residue" evidence="2">
    <location>
        <position position="1"/>
    </location>
</feature>
<feature type="compositionally biased region" description="Basic and acidic residues" evidence="1">
    <location>
        <begin position="32"/>
        <end position="44"/>
    </location>
</feature>
<proteinExistence type="predicted"/>
<evidence type="ECO:0000256" key="1">
    <source>
        <dbReference type="SAM" id="MobiDB-lite"/>
    </source>
</evidence>
<gene>
    <name evidence="2" type="ORF">S03H2_60430</name>
</gene>
<dbReference type="EMBL" id="BARU01038940">
    <property type="protein sequence ID" value="GAH89105.1"/>
    <property type="molecule type" value="Genomic_DNA"/>
</dbReference>
<organism evidence="2">
    <name type="scientific">marine sediment metagenome</name>
    <dbReference type="NCBI Taxonomy" id="412755"/>
    <lineage>
        <taxon>unclassified sequences</taxon>
        <taxon>metagenomes</taxon>
        <taxon>ecological metagenomes</taxon>
    </lineage>
</organism>
<protein>
    <submittedName>
        <fullName evidence="2">Uncharacterized protein</fullName>
    </submittedName>
</protein>